<name>A0A0M0BV19_9ARCH</name>
<feature type="non-terminal residue" evidence="3">
    <location>
        <position position="615"/>
    </location>
</feature>
<keyword evidence="1" id="KW-0812">Transmembrane</keyword>
<evidence type="ECO:0000259" key="2">
    <source>
        <dbReference type="Pfam" id="PF07705"/>
    </source>
</evidence>
<comment type="caution">
    <text evidence="3">The sequence shown here is derived from an EMBL/GenBank/DDBJ whole genome shotgun (WGS) entry which is preliminary data.</text>
</comment>
<dbReference type="InterPro" id="IPR013783">
    <property type="entry name" value="Ig-like_fold"/>
</dbReference>
<dbReference type="Pfam" id="PF07705">
    <property type="entry name" value="CARDB"/>
    <property type="match status" value="2"/>
</dbReference>
<feature type="domain" description="CARDB" evidence="2">
    <location>
        <begin position="49"/>
        <end position="116"/>
    </location>
</feature>
<dbReference type="AlphaFoldDB" id="A0A0M0BV19"/>
<dbReference type="InterPro" id="IPR011635">
    <property type="entry name" value="CARDB"/>
</dbReference>
<dbReference type="EMBL" id="LFWU01000071">
    <property type="protein sequence ID" value="KON32309.1"/>
    <property type="molecule type" value="Genomic_DNA"/>
</dbReference>
<keyword evidence="1" id="KW-1133">Transmembrane helix</keyword>
<gene>
    <name evidence="3" type="ORF">AC477_03180</name>
</gene>
<sequence length="615" mass="67102">MSTKSAFSTLKIILIIDLLIVAIAAPSYLYVDSLVPKEASFELSNLVINPEWVQFGEPVQVSVKVSNVGEKSGDFEVTLMVDNQTSATETVRLSGQNETTLVFSLTEVDIGDHTINIEGLNGTIKVTSDTPTRPATLQITDLSVSRIEAGVGDLITVSATASNVGDEVGEFIIELSINDQIIEIKNIQLEAKQSELLQFEVVENNEGTYEVKIGDLTTQFKITAEAEPAKPAEFKLTDLIVDPTAVIGGESVTVSVKVTNVGEETGSYTVDLNIDGSPKDSQEVSLSGGATKVVTFEVIETESGSHTVEVGGLSSSFDVENLSPPSKDIEINKVNVKPYEVWEGETVTLTITATNLVNEPGTLQVRVLHKDEVKATKGFEMAAGAEEVQLELTFTAGAVGKYPLKIVNLGNEENTKSGYFTVVENGMHTLTVSSYPVLGIPFVQDGVEYKTSYAQLLPVGEYHFEVEPTYDSGKYLFVGWEDNSTSLTRTVTLDERKTITVDFSGGICCPSVFTWNGTDYYYTAEISNPGWLGYIGYITDKGEIVFVGGNPWDGVKLNPDELAIREIGSKSYYDITLTQKWDEIFYLDAAYLLVVDHPTDVDVYSTIVRYMNSKY</sequence>
<feature type="transmembrane region" description="Helical" evidence="1">
    <location>
        <begin position="12"/>
        <end position="31"/>
    </location>
</feature>
<protein>
    <recommendedName>
        <fullName evidence="2">CARDB domain-containing protein</fullName>
    </recommendedName>
</protein>
<evidence type="ECO:0000313" key="4">
    <source>
        <dbReference type="Proteomes" id="UP000037237"/>
    </source>
</evidence>
<accession>A0A0M0BV19</accession>
<dbReference type="Gene3D" id="2.60.40.10">
    <property type="entry name" value="Immunoglobulins"/>
    <property type="match status" value="4"/>
</dbReference>
<dbReference type="Proteomes" id="UP000037237">
    <property type="component" value="Unassembled WGS sequence"/>
</dbReference>
<feature type="domain" description="CARDB" evidence="2">
    <location>
        <begin position="238"/>
        <end position="310"/>
    </location>
</feature>
<keyword evidence="1" id="KW-0472">Membrane</keyword>
<reference evidence="3 4" key="1">
    <citation type="submission" date="2015-06" db="EMBL/GenBank/DDBJ databases">
        <title>New insights into the roles of widespread benthic archaea in carbon and nitrogen cycling.</title>
        <authorList>
            <person name="Lazar C.S."/>
            <person name="Baker B.J."/>
            <person name="Seitz K.W."/>
            <person name="Hyde A.S."/>
            <person name="Dick G.J."/>
            <person name="Hinrichs K.-U."/>
            <person name="Teske A.P."/>
        </authorList>
    </citation>
    <scope>NUCLEOTIDE SEQUENCE [LARGE SCALE GENOMIC DNA]</scope>
    <source>
        <strain evidence="3">SG8-32-1</strain>
    </source>
</reference>
<organism evidence="3 4">
    <name type="scientific">miscellaneous Crenarchaeota group-1 archaeon SG8-32-1</name>
    <dbReference type="NCBI Taxonomy" id="1685124"/>
    <lineage>
        <taxon>Archaea</taxon>
        <taxon>Candidatus Bathyarchaeota</taxon>
        <taxon>MCG-1</taxon>
    </lineage>
</organism>
<evidence type="ECO:0000313" key="3">
    <source>
        <dbReference type="EMBL" id="KON32309.1"/>
    </source>
</evidence>
<evidence type="ECO:0000256" key="1">
    <source>
        <dbReference type="SAM" id="Phobius"/>
    </source>
</evidence>
<proteinExistence type="predicted"/>